<comment type="caution">
    <text evidence="3">The sequence shown here is derived from an EMBL/GenBank/DDBJ whole genome shotgun (WGS) entry which is preliminary data.</text>
</comment>
<dbReference type="Pfam" id="PF00675">
    <property type="entry name" value="Peptidase_M16"/>
    <property type="match status" value="1"/>
</dbReference>
<dbReference type="EMBL" id="JAAZON010000311">
    <property type="protein sequence ID" value="NMC62918.1"/>
    <property type="molecule type" value="Genomic_DNA"/>
</dbReference>
<dbReference type="SUPFAM" id="SSF63411">
    <property type="entry name" value="LuxS/MPP-like metallohydrolase"/>
    <property type="match status" value="2"/>
</dbReference>
<dbReference type="AlphaFoldDB" id="A0A7X9FRD3"/>
<protein>
    <submittedName>
        <fullName evidence="3">Insulinase family protein</fullName>
    </submittedName>
</protein>
<feature type="domain" description="Peptidase M16 C-terminal" evidence="2">
    <location>
        <begin position="168"/>
        <end position="338"/>
    </location>
</feature>
<dbReference type="InterPro" id="IPR011765">
    <property type="entry name" value="Pept_M16_N"/>
</dbReference>
<gene>
    <name evidence="3" type="ORF">GYA55_07075</name>
</gene>
<dbReference type="InterPro" id="IPR050361">
    <property type="entry name" value="MPP/UQCRC_Complex"/>
</dbReference>
<name>A0A7X9FRD3_9DELT</name>
<dbReference type="PANTHER" id="PTHR11851:SF219">
    <property type="entry name" value="HYPOTHETICAL ZINC PROTEASE"/>
    <property type="match status" value="1"/>
</dbReference>
<dbReference type="PANTHER" id="PTHR11851">
    <property type="entry name" value="METALLOPROTEASE"/>
    <property type="match status" value="1"/>
</dbReference>
<dbReference type="InterPro" id="IPR011249">
    <property type="entry name" value="Metalloenz_LuxS/M16"/>
</dbReference>
<accession>A0A7X9FRD3</accession>
<evidence type="ECO:0000259" key="2">
    <source>
        <dbReference type="Pfam" id="PF05193"/>
    </source>
</evidence>
<sequence>MEGAALISRMNNGLTVILENLPHVESIAYELSIPGGLLCDREGQEGSSLVLAELLERGAGAYDSKRLSEEFEKCGIQHSESAGHDRFCLRGQCLAGDEVRALELLSLMVFEPKLPLEHIESIKKLLMFDLDALEDAPGERTAILLSKNYFPGRHGRSPYGKRNDIASLKREQLLTLYEEEFKPDGSVFSICGKLKGDEILSEIEKLFGGWKGSAVHIPKCESVQTGFYEHIDENLSQLYLTLAFPSVPCTNPVYYVARVFNEILSGGMFGRLFIELRERQGLCYGIQSRYIAGDDTGNIFVSSSTTPERSAMLLSALKQVLGSAIYDLSEEEIERAKVNLITSVIFEEEVTHSRCSMNSNDWWVFKRVRPISELRNKIRSVEKEDIIRYVEAFPFEPFSMASIGAKRIPL</sequence>
<organism evidence="3 4">
    <name type="scientific">SAR324 cluster bacterium</name>
    <dbReference type="NCBI Taxonomy" id="2024889"/>
    <lineage>
        <taxon>Bacteria</taxon>
        <taxon>Deltaproteobacteria</taxon>
        <taxon>SAR324 cluster</taxon>
    </lineage>
</organism>
<evidence type="ECO:0000259" key="1">
    <source>
        <dbReference type="Pfam" id="PF00675"/>
    </source>
</evidence>
<dbReference type="GO" id="GO:0046872">
    <property type="term" value="F:metal ion binding"/>
    <property type="evidence" value="ECO:0007669"/>
    <property type="project" value="InterPro"/>
</dbReference>
<feature type="domain" description="Peptidase M16 N-terminal" evidence="1">
    <location>
        <begin position="16"/>
        <end position="141"/>
    </location>
</feature>
<dbReference type="InterPro" id="IPR007863">
    <property type="entry name" value="Peptidase_M16_C"/>
</dbReference>
<dbReference type="Pfam" id="PF05193">
    <property type="entry name" value="Peptidase_M16_C"/>
    <property type="match status" value="1"/>
</dbReference>
<reference evidence="3 4" key="1">
    <citation type="journal article" date="2020" name="Biotechnol. Biofuels">
        <title>New insights from the biogas microbiome by comprehensive genome-resolved metagenomics of nearly 1600 species originating from multiple anaerobic digesters.</title>
        <authorList>
            <person name="Campanaro S."/>
            <person name="Treu L."/>
            <person name="Rodriguez-R L.M."/>
            <person name="Kovalovszki A."/>
            <person name="Ziels R.M."/>
            <person name="Maus I."/>
            <person name="Zhu X."/>
            <person name="Kougias P.G."/>
            <person name="Basile A."/>
            <person name="Luo G."/>
            <person name="Schluter A."/>
            <person name="Konstantinidis K.T."/>
            <person name="Angelidaki I."/>
        </authorList>
    </citation>
    <scope>NUCLEOTIDE SEQUENCE [LARGE SCALE GENOMIC DNA]</scope>
    <source>
        <strain evidence="3">AS27yjCOA_65</strain>
    </source>
</reference>
<evidence type="ECO:0000313" key="3">
    <source>
        <dbReference type="EMBL" id="NMC62918.1"/>
    </source>
</evidence>
<dbReference type="Gene3D" id="3.30.830.10">
    <property type="entry name" value="Metalloenzyme, LuxS/M16 peptidase-like"/>
    <property type="match status" value="2"/>
</dbReference>
<dbReference type="Proteomes" id="UP000524246">
    <property type="component" value="Unassembled WGS sequence"/>
</dbReference>
<evidence type="ECO:0000313" key="4">
    <source>
        <dbReference type="Proteomes" id="UP000524246"/>
    </source>
</evidence>
<proteinExistence type="predicted"/>